<reference evidence="3 5" key="1">
    <citation type="journal article" date="2014" name="Curr. Biol.">
        <title>The genome of the clonal raider ant Cerapachys biroi.</title>
        <authorList>
            <person name="Oxley P.R."/>
            <person name="Ji L."/>
            <person name="Fetter-Pruneda I."/>
            <person name="McKenzie S.K."/>
            <person name="Li C."/>
            <person name="Hu H."/>
            <person name="Zhang G."/>
            <person name="Kronauer D.J."/>
        </authorList>
    </citation>
    <scope>NUCLEOTIDE SEQUENCE [LARGE SCALE GENOMIC DNA]</scope>
</reference>
<dbReference type="InterPro" id="IPR044926">
    <property type="entry name" value="RGS_subdomain_2"/>
</dbReference>
<sequence length="160" mass="18168">MQASNRAIGCIGKCTIGLRAEELDQITDNISTTLSHPKGRKIFQRYLERQNLQSCLECLELYTICSQFLAEERHQSRSGKSDIVSLTNNVIIVQELAEDISGVPQIDKALMERFNKALEEGTRQALLAVLEDTRDQLQNFLRRVHEAFKNYASQPCPLTK</sequence>
<protein>
    <recommendedName>
        <fullName evidence="2">RGS domain-containing protein</fullName>
    </recommendedName>
</protein>
<keyword evidence="1" id="KW-0175">Coiled coil</keyword>
<organism evidence="3 5">
    <name type="scientific">Ooceraea biroi</name>
    <name type="common">Clonal raider ant</name>
    <name type="synonym">Cerapachys biroi</name>
    <dbReference type="NCBI Taxonomy" id="2015173"/>
    <lineage>
        <taxon>Eukaryota</taxon>
        <taxon>Metazoa</taxon>
        <taxon>Ecdysozoa</taxon>
        <taxon>Arthropoda</taxon>
        <taxon>Hexapoda</taxon>
        <taxon>Insecta</taxon>
        <taxon>Pterygota</taxon>
        <taxon>Neoptera</taxon>
        <taxon>Endopterygota</taxon>
        <taxon>Hymenoptera</taxon>
        <taxon>Apocrita</taxon>
        <taxon>Aculeata</taxon>
        <taxon>Formicoidea</taxon>
        <taxon>Formicidae</taxon>
        <taxon>Dorylinae</taxon>
        <taxon>Ooceraea</taxon>
    </lineage>
</organism>
<dbReference type="AlphaFoldDB" id="A0A026WTK1"/>
<dbReference type="EMBL" id="QOIP01000011">
    <property type="protein sequence ID" value="RLU16778.1"/>
    <property type="molecule type" value="Genomic_DNA"/>
</dbReference>
<reference evidence="4 6" key="2">
    <citation type="journal article" date="2018" name="Genome Res.">
        <title>The genomic architecture and molecular evolution of ant odorant receptors.</title>
        <authorList>
            <person name="McKenzie S.K."/>
            <person name="Kronauer D.J.C."/>
        </authorList>
    </citation>
    <scope>NUCLEOTIDE SEQUENCE [LARGE SCALE GENOMIC DNA]</scope>
    <source>
        <strain evidence="4">Clonal line C1</strain>
    </source>
</reference>
<dbReference type="OMA" id="QYASEPC"/>
<evidence type="ECO:0000259" key="2">
    <source>
        <dbReference type="PROSITE" id="PS50132"/>
    </source>
</evidence>
<evidence type="ECO:0000313" key="4">
    <source>
        <dbReference type="EMBL" id="RLU16778.1"/>
    </source>
</evidence>
<dbReference type="InterPro" id="IPR036305">
    <property type="entry name" value="RGS_sf"/>
</dbReference>
<accession>A0A026WTK1</accession>
<reference evidence="4" key="3">
    <citation type="submission" date="2018-07" db="EMBL/GenBank/DDBJ databases">
        <authorList>
            <person name="Mckenzie S.K."/>
            <person name="Kronauer D.J.C."/>
        </authorList>
    </citation>
    <scope>NUCLEOTIDE SEQUENCE</scope>
    <source>
        <strain evidence="4">Clonal line C1</strain>
    </source>
</reference>
<dbReference type="Proteomes" id="UP000053097">
    <property type="component" value="Unassembled WGS sequence"/>
</dbReference>
<feature type="coiled-coil region" evidence="1">
    <location>
        <begin position="123"/>
        <end position="150"/>
    </location>
</feature>
<dbReference type="Gene3D" id="1.10.167.10">
    <property type="entry name" value="Regulator of G-protein Signalling 4, domain 2"/>
    <property type="match status" value="1"/>
</dbReference>
<dbReference type="EMBL" id="KK107111">
    <property type="protein sequence ID" value="EZA58991.1"/>
    <property type="molecule type" value="Genomic_DNA"/>
</dbReference>
<dbReference type="SUPFAM" id="SSF48097">
    <property type="entry name" value="Regulator of G-protein signaling, RGS"/>
    <property type="match status" value="1"/>
</dbReference>
<dbReference type="Proteomes" id="UP000279307">
    <property type="component" value="Chromosome 11"/>
</dbReference>
<evidence type="ECO:0000313" key="5">
    <source>
        <dbReference type="Proteomes" id="UP000053097"/>
    </source>
</evidence>
<proteinExistence type="predicted"/>
<dbReference type="Pfam" id="PF00615">
    <property type="entry name" value="RGS"/>
    <property type="match status" value="1"/>
</dbReference>
<evidence type="ECO:0000313" key="3">
    <source>
        <dbReference type="EMBL" id="EZA58991.1"/>
    </source>
</evidence>
<gene>
    <name evidence="4" type="ORF">DMN91_010846</name>
    <name evidence="3" type="ORF">X777_16951</name>
</gene>
<dbReference type="OrthoDB" id="6596404at2759"/>
<dbReference type="InterPro" id="IPR016137">
    <property type="entry name" value="RGS"/>
</dbReference>
<keyword evidence="5" id="KW-1185">Reference proteome</keyword>
<dbReference type="PROSITE" id="PS50132">
    <property type="entry name" value="RGS"/>
    <property type="match status" value="1"/>
</dbReference>
<name>A0A026WTK1_OOCBI</name>
<evidence type="ECO:0000256" key="1">
    <source>
        <dbReference type="SAM" id="Coils"/>
    </source>
</evidence>
<feature type="domain" description="RGS" evidence="2">
    <location>
        <begin position="29"/>
        <end position="150"/>
    </location>
</feature>
<evidence type="ECO:0000313" key="6">
    <source>
        <dbReference type="Proteomes" id="UP000279307"/>
    </source>
</evidence>